<dbReference type="GO" id="GO:0015192">
    <property type="term" value="F:L-phenylalanine transmembrane transporter activity"/>
    <property type="evidence" value="ECO:0007669"/>
    <property type="project" value="TreeGrafter"/>
</dbReference>
<evidence type="ECO:0000313" key="13">
    <source>
        <dbReference type="Proteomes" id="UP000641514"/>
    </source>
</evidence>
<feature type="transmembrane region" description="Helical" evidence="10">
    <location>
        <begin position="408"/>
        <end position="427"/>
    </location>
</feature>
<dbReference type="InterPro" id="IPR008969">
    <property type="entry name" value="CarboxyPept-like_regulatory"/>
</dbReference>
<organism evidence="12 13">
    <name type="scientific">Hoyosella rhizosphaerae</name>
    <dbReference type="NCBI Taxonomy" id="1755582"/>
    <lineage>
        <taxon>Bacteria</taxon>
        <taxon>Bacillati</taxon>
        <taxon>Actinomycetota</taxon>
        <taxon>Actinomycetes</taxon>
        <taxon>Mycobacteriales</taxon>
        <taxon>Hoyosellaceae</taxon>
        <taxon>Hoyosella</taxon>
    </lineage>
</organism>
<evidence type="ECO:0000256" key="6">
    <source>
        <dbReference type="ARBA" id="ARBA00022970"/>
    </source>
</evidence>
<dbReference type="SUPFAM" id="SSF49464">
    <property type="entry name" value="Carboxypeptidase regulatory domain-like"/>
    <property type="match status" value="1"/>
</dbReference>
<feature type="transmembrane region" description="Helical" evidence="10">
    <location>
        <begin position="235"/>
        <end position="258"/>
    </location>
</feature>
<reference evidence="12" key="1">
    <citation type="journal article" date="2014" name="Int. J. Syst. Evol. Microbiol.">
        <title>Complete genome sequence of Corynebacterium casei LMG S-19264T (=DSM 44701T), isolated from a smear-ripened cheese.</title>
        <authorList>
            <consortium name="US DOE Joint Genome Institute (JGI-PGF)"/>
            <person name="Walter F."/>
            <person name="Albersmeier A."/>
            <person name="Kalinowski J."/>
            <person name="Ruckert C."/>
        </authorList>
    </citation>
    <scope>NUCLEOTIDE SEQUENCE</scope>
    <source>
        <strain evidence="12">CGMCC 1.15478</strain>
    </source>
</reference>
<evidence type="ECO:0000313" key="12">
    <source>
        <dbReference type="EMBL" id="GGC69931.1"/>
    </source>
</evidence>
<evidence type="ECO:0000256" key="7">
    <source>
        <dbReference type="ARBA" id="ARBA00022989"/>
    </source>
</evidence>
<feature type="transmembrane region" description="Helical" evidence="10">
    <location>
        <begin position="153"/>
        <end position="171"/>
    </location>
</feature>
<evidence type="ECO:0000256" key="8">
    <source>
        <dbReference type="ARBA" id="ARBA00023136"/>
    </source>
</evidence>
<keyword evidence="2" id="KW-0813">Transport</keyword>
<feature type="chain" id="PRO_5037172551" description="Branched-chain amino acid ABC transporter permease" evidence="11">
    <location>
        <begin position="37"/>
        <end position="436"/>
    </location>
</feature>
<evidence type="ECO:0000256" key="9">
    <source>
        <dbReference type="ARBA" id="ARBA00037998"/>
    </source>
</evidence>
<dbReference type="PANTHER" id="PTHR11795">
    <property type="entry name" value="BRANCHED-CHAIN AMINO ACID TRANSPORT SYSTEM PERMEASE PROTEIN LIVH"/>
    <property type="match status" value="1"/>
</dbReference>
<keyword evidence="11" id="KW-0732">Signal</keyword>
<dbReference type="GO" id="GO:0015190">
    <property type="term" value="F:L-leucine transmembrane transporter activity"/>
    <property type="evidence" value="ECO:0007669"/>
    <property type="project" value="TreeGrafter"/>
</dbReference>
<comment type="similarity">
    <text evidence="9">Belongs to the binding-protein-dependent transport system permease family. LivHM subfamily.</text>
</comment>
<sequence>MTQTLPRRSGSLGAAALITLLMALLPVLFASGPALAQNDSDSGPLGTVQGTLITEGTPLAGVLIGAFDDSGDEIAAAQSDERGRWSMRIPPGSYTIVLDEESLPSDVAVQNNERTASVRADRVSSVIYTFGDIRGGLDVSFAERFLKLTVEGLRFGLVIAITAVGLSLIFGTTGLTNFAHGELVTIGAVAAWVVNVKLGVHLIPATVIAILVGIIVGILNNSVIWKPLRRRGASLVAQLVVSIGLALSFRAVILLFFSDRSQAFADYQSQRQRDFGPLSITPVNLTTMIISLAVLVGVGLMFKFSKIGKAMRAVSDNRDLAASSGINVERVIMFVWALGGGLAALGGVLFALSELNGTVQFEMGFKLLLLMFAGIILGGLGTAYGALLGCVIIGLLVQWSTLVINPDLKYTGGLLVLILVLVLRPQGILGSRARIG</sequence>
<protein>
    <recommendedName>
        <fullName evidence="14">Branched-chain amino acid ABC transporter permease</fullName>
    </recommendedName>
</protein>
<keyword evidence="7 10" id="KW-1133">Transmembrane helix</keyword>
<dbReference type="InterPro" id="IPR052157">
    <property type="entry name" value="BCAA_transport_permease"/>
</dbReference>
<dbReference type="InterPro" id="IPR001851">
    <property type="entry name" value="ABC_transp_permease"/>
</dbReference>
<feature type="transmembrane region" description="Helical" evidence="10">
    <location>
        <begin position="331"/>
        <end position="352"/>
    </location>
</feature>
<dbReference type="Pfam" id="PF02653">
    <property type="entry name" value="BPD_transp_2"/>
    <property type="match status" value="1"/>
</dbReference>
<dbReference type="GO" id="GO:0015188">
    <property type="term" value="F:L-isoleucine transmembrane transporter activity"/>
    <property type="evidence" value="ECO:0007669"/>
    <property type="project" value="TreeGrafter"/>
</dbReference>
<dbReference type="Proteomes" id="UP000641514">
    <property type="component" value="Unassembled WGS sequence"/>
</dbReference>
<proteinExistence type="inferred from homology"/>
<evidence type="ECO:0000256" key="4">
    <source>
        <dbReference type="ARBA" id="ARBA00022519"/>
    </source>
</evidence>
<feature type="transmembrane region" description="Helical" evidence="10">
    <location>
        <begin position="202"/>
        <end position="223"/>
    </location>
</feature>
<reference evidence="12" key="2">
    <citation type="submission" date="2020-09" db="EMBL/GenBank/DDBJ databases">
        <authorList>
            <person name="Sun Q."/>
            <person name="Zhou Y."/>
        </authorList>
    </citation>
    <scope>NUCLEOTIDE SEQUENCE</scope>
    <source>
        <strain evidence="12">CGMCC 1.15478</strain>
    </source>
</reference>
<keyword evidence="3" id="KW-1003">Cell membrane</keyword>
<evidence type="ECO:0000256" key="5">
    <source>
        <dbReference type="ARBA" id="ARBA00022692"/>
    </source>
</evidence>
<accession>A0A916XGA2</accession>
<evidence type="ECO:0000256" key="10">
    <source>
        <dbReference type="SAM" id="Phobius"/>
    </source>
</evidence>
<evidence type="ECO:0000256" key="3">
    <source>
        <dbReference type="ARBA" id="ARBA00022475"/>
    </source>
</evidence>
<dbReference type="PANTHER" id="PTHR11795:SF371">
    <property type="entry name" value="HIGH-AFFINITY BRANCHED-CHAIN AMINO ACID TRANSPORT SYSTEM PERMEASE PROTEIN LIVH"/>
    <property type="match status" value="1"/>
</dbReference>
<dbReference type="GO" id="GO:0015808">
    <property type="term" value="P:L-alanine transport"/>
    <property type="evidence" value="ECO:0007669"/>
    <property type="project" value="TreeGrafter"/>
</dbReference>
<keyword evidence="8 10" id="KW-0472">Membrane</keyword>
<evidence type="ECO:0000256" key="11">
    <source>
        <dbReference type="SAM" id="SignalP"/>
    </source>
</evidence>
<comment type="subcellular location">
    <subcellularLocation>
        <location evidence="1">Cell membrane</location>
        <topology evidence="1">Multi-pass membrane protein</topology>
    </subcellularLocation>
</comment>
<keyword evidence="13" id="KW-1185">Reference proteome</keyword>
<dbReference type="GO" id="GO:1903806">
    <property type="term" value="P:L-isoleucine import across plasma membrane"/>
    <property type="evidence" value="ECO:0007669"/>
    <property type="project" value="TreeGrafter"/>
</dbReference>
<dbReference type="GO" id="GO:0005886">
    <property type="term" value="C:plasma membrane"/>
    <property type="evidence" value="ECO:0007669"/>
    <property type="project" value="UniProtKB-SubCell"/>
</dbReference>
<feature type="signal peptide" evidence="11">
    <location>
        <begin position="1"/>
        <end position="36"/>
    </location>
</feature>
<keyword evidence="6" id="KW-0029">Amino-acid transport</keyword>
<dbReference type="CDD" id="cd06582">
    <property type="entry name" value="TM_PBP1_LivH_like"/>
    <property type="match status" value="1"/>
</dbReference>
<dbReference type="GO" id="GO:0005304">
    <property type="term" value="F:L-valine transmembrane transporter activity"/>
    <property type="evidence" value="ECO:0007669"/>
    <property type="project" value="TreeGrafter"/>
</dbReference>
<feature type="transmembrane region" description="Helical" evidence="10">
    <location>
        <begin position="278"/>
        <end position="302"/>
    </location>
</feature>
<dbReference type="EMBL" id="BMJH01000002">
    <property type="protein sequence ID" value="GGC69931.1"/>
    <property type="molecule type" value="Genomic_DNA"/>
</dbReference>
<gene>
    <name evidence="12" type="ORF">GCM10011410_23480</name>
</gene>
<evidence type="ECO:0000256" key="2">
    <source>
        <dbReference type="ARBA" id="ARBA00022448"/>
    </source>
</evidence>
<feature type="transmembrane region" description="Helical" evidence="10">
    <location>
        <begin position="367"/>
        <end position="396"/>
    </location>
</feature>
<dbReference type="AlphaFoldDB" id="A0A916XGA2"/>
<evidence type="ECO:0008006" key="14">
    <source>
        <dbReference type="Google" id="ProtNLM"/>
    </source>
</evidence>
<keyword evidence="5 10" id="KW-0812">Transmembrane</keyword>
<name>A0A916XGA2_9ACTN</name>
<evidence type="ECO:0000256" key="1">
    <source>
        <dbReference type="ARBA" id="ARBA00004651"/>
    </source>
</evidence>
<keyword evidence="4" id="KW-0997">Cell inner membrane</keyword>
<dbReference type="GO" id="GO:0042941">
    <property type="term" value="P:D-alanine transmembrane transport"/>
    <property type="evidence" value="ECO:0007669"/>
    <property type="project" value="TreeGrafter"/>
</dbReference>
<comment type="caution">
    <text evidence="12">The sequence shown here is derived from an EMBL/GenBank/DDBJ whole genome shotgun (WGS) entry which is preliminary data.</text>
</comment>